<dbReference type="Proteomes" id="UP000094819">
    <property type="component" value="Unassembled WGS sequence"/>
</dbReference>
<keyword evidence="2" id="KW-1185">Reference proteome</keyword>
<reference evidence="1 2" key="1">
    <citation type="submission" date="2016-06" db="EMBL/GenBank/DDBJ databases">
        <title>Evolution of pathogenesis and genome organization in the Tremellales.</title>
        <authorList>
            <person name="Cuomo C."/>
            <person name="Litvintseva A."/>
            <person name="Heitman J."/>
            <person name="Chen Y."/>
            <person name="Sun S."/>
            <person name="Springer D."/>
            <person name="Dromer F."/>
            <person name="Young S."/>
            <person name="Zeng Q."/>
            <person name="Chapman S."/>
            <person name="Gujja S."/>
            <person name="Saif S."/>
            <person name="Birren B."/>
        </authorList>
    </citation>
    <scope>NUCLEOTIDE SEQUENCE [LARGE SCALE GENOMIC DNA]</scope>
    <source>
        <strain evidence="1 2">CBS 7118</strain>
    </source>
</reference>
<name>A0A1E3IQE0_9TREE</name>
<comment type="caution">
    <text evidence="1">The sequence shown here is derived from an EMBL/GenBank/DDBJ whole genome shotgun (WGS) entry which is preliminary data.</text>
</comment>
<proteinExistence type="predicted"/>
<dbReference type="OrthoDB" id="10000533at2759"/>
<dbReference type="GeneID" id="30195331"/>
<dbReference type="RefSeq" id="XP_019029904.1">
    <property type="nucleotide sequence ID" value="XM_019178185.1"/>
</dbReference>
<accession>A0A1E3IQE0</accession>
<protein>
    <submittedName>
        <fullName evidence="1">Uncharacterized protein</fullName>
    </submittedName>
</protein>
<dbReference type="EMBL" id="AWGH01000020">
    <property type="protein sequence ID" value="ODN90802.1"/>
    <property type="molecule type" value="Genomic_DNA"/>
</dbReference>
<evidence type="ECO:0000313" key="2">
    <source>
        <dbReference type="Proteomes" id="UP000094819"/>
    </source>
</evidence>
<gene>
    <name evidence="1" type="ORF">L198_06119</name>
</gene>
<evidence type="ECO:0000313" key="1">
    <source>
        <dbReference type="EMBL" id="ODN90802.1"/>
    </source>
</evidence>
<sequence>MTLYIQQSKKAGFAGYVGKKAGITGQLTLKGGEVLHAVQDAGVPFRSIAEAVAGRLGIPTKSLILEEAAVHYYAFPCRDVLCARYGGFERAYERVVGLAAGAEGVGARISRLASGALVQRPCPSIESMESSMALE</sequence>
<dbReference type="AlphaFoldDB" id="A0A1E3IQE0"/>
<organism evidence="1 2">
    <name type="scientific">Cryptococcus wingfieldii CBS 7118</name>
    <dbReference type="NCBI Taxonomy" id="1295528"/>
    <lineage>
        <taxon>Eukaryota</taxon>
        <taxon>Fungi</taxon>
        <taxon>Dikarya</taxon>
        <taxon>Basidiomycota</taxon>
        <taxon>Agaricomycotina</taxon>
        <taxon>Tremellomycetes</taxon>
        <taxon>Tremellales</taxon>
        <taxon>Cryptococcaceae</taxon>
        <taxon>Cryptococcus</taxon>
    </lineage>
</organism>